<dbReference type="InterPro" id="IPR000511">
    <property type="entry name" value="Holocyt_c/c1_synthase"/>
</dbReference>
<name>A0A2H6KC00_9APIC</name>
<dbReference type="GO" id="GO:0005743">
    <property type="term" value="C:mitochondrial inner membrane"/>
    <property type="evidence" value="ECO:0007669"/>
    <property type="project" value="UniProtKB-SubCell"/>
</dbReference>
<gene>
    <name evidence="12" type="ORF">BOVATA_020080</name>
</gene>
<dbReference type="GeneID" id="39874285"/>
<dbReference type="GO" id="GO:0046872">
    <property type="term" value="F:metal ion binding"/>
    <property type="evidence" value="ECO:0007669"/>
    <property type="project" value="UniProtKB-KW"/>
</dbReference>
<keyword evidence="3 10" id="KW-0349">Heme</keyword>
<evidence type="ECO:0000256" key="10">
    <source>
        <dbReference type="RuleBase" id="RU363130"/>
    </source>
</evidence>
<dbReference type="Proteomes" id="UP000236319">
    <property type="component" value="Unassembled WGS sequence"/>
</dbReference>
<comment type="caution">
    <text evidence="12">The sequence shown here is derived from an EMBL/GenBank/DDBJ whole genome shotgun (WGS) entry which is preliminary data.</text>
</comment>
<comment type="function">
    <text evidence="10">Lyase that catalyzes the covalent linking of the heme group to the cytochrome C apoprotein to produce the mature functional cytochrome.</text>
</comment>
<evidence type="ECO:0000256" key="2">
    <source>
        <dbReference type="ARBA" id="ARBA00007255"/>
    </source>
</evidence>
<keyword evidence="4 10" id="KW-0479">Metal-binding</keyword>
<evidence type="ECO:0000256" key="5">
    <source>
        <dbReference type="ARBA" id="ARBA00022792"/>
    </source>
</evidence>
<evidence type="ECO:0000256" key="4">
    <source>
        <dbReference type="ARBA" id="ARBA00022723"/>
    </source>
</evidence>
<dbReference type="RefSeq" id="XP_028866758.1">
    <property type="nucleotide sequence ID" value="XM_029010925.1"/>
</dbReference>
<evidence type="ECO:0000256" key="3">
    <source>
        <dbReference type="ARBA" id="ARBA00022617"/>
    </source>
</evidence>
<evidence type="ECO:0000313" key="13">
    <source>
        <dbReference type="Proteomes" id="UP000236319"/>
    </source>
</evidence>
<keyword evidence="6 10" id="KW-0408">Iron</keyword>
<accession>A0A2H6KC00</accession>
<evidence type="ECO:0000313" key="12">
    <source>
        <dbReference type="EMBL" id="GBE60515.1"/>
    </source>
</evidence>
<keyword evidence="8 10" id="KW-0472">Membrane</keyword>
<dbReference type="Pfam" id="PF01265">
    <property type="entry name" value="Cyto_heme_lyase"/>
    <property type="match status" value="1"/>
</dbReference>
<proteinExistence type="inferred from homology"/>
<keyword evidence="5 10" id="KW-0999">Mitochondrion inner membrane</keyword>
<evidence type="ECO:0000256" key="7">
    <source>
        <dbReference type="ARBA" id="ARBA00023128"/>
    </source>
</evidence>
<keyword evidence="9 10" id="KW-0456">Lyase</keyword>
<comment type="subcellular location">
    <subcellularLocation>
        <location evidence="1 10">Mitochondrion inner membrane</location>
    </subcellularLocation>
</comment>
<dbReference type="EMBL" id="BDSA01000002">
    <property type="protein sequence ID" value="GBE60515.1"/>
    <property type="molecule type" value="Genomic_DNA"/>
</dbReference>
<dbReference type="AlphaFoldDB" id="A0A2H6KC00"/>
<keyword evidence="7 10" id="KW-0496">Mitochondrion</keyword>
<dbReference type="VEuPathDB" id="PiroplasmaDB:BOVATA_020080"/>
<evidence type="ECO:0000256" key="11">
    <source>
        <dbReference type="SAM" id="MobiDB-lite"/>
    </source>
</evidence>
<keyword evidence="13" id="KW-1185">Reference proteome</keyword>
<evidence type="ECO:0000256" key="9">
    <source>
        <dbReference type="ARBA" id="ARBA00023239"/>
    </source>
</evidence>
<comment type="similarity">
    <text evidence="2 10">Belongs to the cytochrome c-type heme lyase family.</text>
</comment>
<dbReference type="EC" id="4.4.1.17" evidence="10"/>
<evidence type="ECO:0000256" key="6">
    <source>
        <dbReference type="ARBA" id="ARBA00023004"/>
    </source>
</evidence>
<comment type="catalytic activity">
    <reaction evidence="10">
        <text>holo-[cytochrome c] = apo-[cytochrome c] + heme b</text>
        <dbReference type="Rhea" id="RHEA:22648"/>
        <dbReference type="Rhea" id="RHEA-COMP:10725"/>
        <dbReference type="Rhea" id="RHEA-COMP:10726"/>
        <dbReference type="ChEBI" id="CHEBI:29950"/>
        <dbReference type="ChEBI" id="CHEBI:60344"/>
        <dbReference type="ChEBI" id="CHEBI:83739"/>
        <dbReference type="EC" id="4.4.1.17"/>
    </reaction>
</comment>
<sequence length="228" mass="26556">MENDVPATSVGERDSAPSCPIEGQFSDEKKLTKSSCSSSQTGDSVITVITKAEVKDLNATRTQSNIPGKSSNWIYPSERQFYRSTLAKGHRVDATVIPTVVQIHNAINEKAWERIMEYEDMHFERCQKPVLAHFIGKKDQLTIRARLRHLMGYKLPYDRHDWTVDRCGKLVRYVKCVRIEQWLRYIIDFYEGRAPNDEPIAVYMDVRPELSMNGIVDRCRLWLKKRFW</sequence>
<reference evidence="12 13" key="1">
    <citation type="journal article" date="2017" name="BMC Genomics">
        <title>Whole-genome assembly of Babesia ovata and comparative genomics between closely related pathogens.</title>
        <authorList>
            <person name="Yamagishi J."/>
            <person name="Asada M."/>
            <person name="Hakimi H."/>
            <person name="Tanaka T.Q."/>
            <person name="Sugimoto C."/>
            <person name="Kawazu S."/>
        </authorList>
    </citation>
    <scope>NUCLEOTIDE SEQUENCE [LARGE SCALE GENOMIC DNA]</scope>
    <source>
        <strain evidence="12 13">Miyake</strain>
    </source>
</reference>
<dbReference type="OrthoDB" id="4243at2759"/>
<evidence type="ECO:0000256" key="8">
    <source>
        <dbReference type="ARBA" id="ARBA00023136"/>
    </source>
</evidence>
<dbReference type="GO" id="GO:0004408">
    <property type="term" value="F:holocytochrome-c synthase activity"/>
    <property type="evidence" value="ECO:0007669"/>
    <property type="project" value="UniProtKB-EC"/>
</dbReference>
<dbReference type="PANTHER" id="PTHR12743">
    <property type="entry name" value="CYTOCHROME C1 HEME LYASE"/>
    <property type="match status" value="1"/>
</dbReference>
<protein>
    <recommendedName>
        <fullName evidence="10">Holocytochrome c-type synthase</fullName>
        <ecNumber evidence="10">4.4.1.17</ecNumber>
    </recommendedName>
</protein>
<feature type="region of interest" description="Disordered" evidence="11">
    <location>
        <begin position="1"/>
        <end position="40"/>
    </location>
</feature>
<dbReference type="PANTHER" id="PTHR12743:SF0">
    <property type="entry name" value="HOLOCYTOCHROME C-TYPE SYNTHASE"/>
    <property type="match status" value="1"/>
</dbReference>
<organism evidence="12 13">
    <name type="scientific">Babesia ovata</name>
    <dbReference type="NCBI Taxonomy" id="189622"/>
    <lineage>
        <taxon>Eukaryota</taxon>
        <taxon>Sar</taxon>
        <taxon>Alveolata</taxon>
        <taxon>Apicomplexa</taxon>
        <taxon>Aconoidasida</taxon>
        <taxon>Piroplasmida</taxon>
        <taxon>Babesiidae</taxon>
        <taxon>Babesia</taxon>
    </lineage>
</organism>
<evidence type="ECO:0000256" key="1">
    <source>
        <dbReference type="ARBA" id="ARBA00004273"/>
    </source>
</evidence>